<evidence type="ECO:0000313" key="2">
    <source>
        <dbReference type="EMBL" id="TYP88493.1"/>
    </source>
</evidence>
<dbReference type="Pfam" id="PF07811">
    <property type="entry name" value="TadE"/>
    <property type="match status" value="1"/>
</dbReference>
<dbReference type="Proteomes" id="UP000322499">
    <property type="component" value="Unassembled WGS sequence"/>
</dbReference>
<comment type="caution">
    <text evidence="2">The sequence shown here is derived from an EMBL/GenBank/DDBJ whole genome shotgun (WGS) entry which is preliminary data.</text>
</comment>
<organism evidence="2 3">
    <name type="scientific">Blastococcus xanthinilyticus</name>
    <dbReference type="NCBI Taxonomy" id="1564164"/>
    <lineage>
        <taxon>Bacteria</taxon>
        <taxon>Bacillati</taxon>
        <taxon>Actinomycetota</taxon>
        <taxon>Actinomycetes</taxon>
        <taxon>Geodermatophilales</taxon>
        <taxon>Geodermatophilaceae</taxon>
        <taxon>Blastococcus</taxon>
    </lineage>
</organism>
<dbReference type="AlphaFoldDB" id="A0A5S5CXP3"/>
<accession>A0A5S5CXP3</accession>
<gene>
    <name evidence="2" type="ORF">BD833_104197</name>
</gene>
<keyword evidence="3" id="KW-1185">Reference proteome</keyword>
<dbReference type="EMBL" id="VNHW01000004">
    <property type="protein sequence ID" value="TYP88493.1"/>
    <property type="molecule type" value="Genomic_DNA"/>
</dbReference>
<name>A0A5S5CXP3_9ACTN</name>
<evidence type="ECO:0000313" key="3">
    <source>
        <dbReference type="Proteomes" id="UP000322499"/>
    </source>
</evidence>
<evidence type="ECO:0000259" key="1">
    <source>
        <dbReference type="Pfam" id="PF07811"/>
    </source>
</evidence>
<dbReference type="InterPro" id="IPR012495">
    <property type="entry name" value="TadE-like_dom"/>
</dbReference>
<sequence>MTRMARRLRGERGASAVEFAFVVPLLLVLVLGIVEFGHAFQVQGTLSAAAREGVRAMALRNDPADARAVVRTAAASLHPGITDGQIDIEVVGGTAETCPTTGAGDTAVRLTITYPKPYLTGFFGAEIELTGTGVMRCNG</sequence>
<reference evidence="2 3" key="1">
    <citation type="submission" date="2019-07" db="EMBL/GenBank/DDBJ databases">
        <title>Genomic Encyclopedia of Archaeal and Bacterial Type Strains, Phase II (KMG-II): from individual species to whole genera.</title>
        <authorList>
            <person name="Goeker M."/>
        </authorList>
    </citation>
    <scope>NUCLEOTIDE SEQUENCE [LARGE SCALE GENOMIC DNA]</scope>
    <source>
        <strain evidence="2 3">DSM 46842</strain>
    </source>
</reference>
<protein>
    <submittedName>
        <fullName evidence="2">TadE-like protein</fullName>
    </submittedName>
</protein>
<proteinExistence type="predicted"/>
<feature type="domain" description="TadE-like" evidence="1">
    <location>
        <begin position="13"/>
        <end position="55"/>
    </location>
</feature>